<dbReference type="PANTHER" id="PTHR34821:SF2">
    <property type="entry name" value="INNER MEMBRANE PROTEIN YDCZ"/>
    <property type="match status" value="1"/>
</dbReference>
<feature type="transmembrane region" description="Helical" evidence="1">
    <location>
        <begin position="132"/>
        <end position="151"/>
    </location>
</feature>
<evidence type="ECO:0000313" key="3">
    <source>
        <dbReference type="EMBL" id="RKO84548.1"/>
    </source>
</evidence>
<keyword evidence="2" id="KW-0732">Signal</keyword>
<dbReference type="EMBL" id="KZ999982">
    <property type="protein sequence ID" value="RKO84548.1"/>
    <property type="molecule type" value="Genomic_DNA"/>
</dbReference>
<feature type="transmembrane region" description="Helical" evidence="1">
    <location>
        <begin position="98"/>
        <end position="120"/>
    </location>
</feature>
<proteinExistence type="predicted"/>
<evidence type="ECO:0000313" key="4">
    <source>
        <dbReference type="Proteomes" id="UP000269721"/>
    </source>
</evidence>
<feature type="non-terminal residue" evidence="3">
    <location>
        <position position="333"/>
    </location>
</feature>
<feature type="transmembrane region" description="Helical" evidence="1">
    <location>
        <begin position="297"/>
        <end position="317"/>
    </location>
</feature>
<organism evidence="3 4">
    <name type="scientific">Blyttiomyces helicus</name>
    <dbReference type="NCBI Taxonomy" id="388810"/>
    <lineage>
        <taxon>Eukaryota</taxon>
        <taxon>Fungi</taxon>
        <taxon>Fungi incertae sedis</taxon>
        <taxon>Chytridiomycota</taxon>
        <taxon>Chytridiomycota incertae sedis</taxon>
        <taxon>Chytridiomycetes</taxon>
        <taxon>Chytridiomycetes incertae sedis</taxon>
        <taxon>Blyttiomyces</taxon>
    </lineage>
</organism>
<feature type="transmembrane region" description="Helical" evidence="1">
    <location>
        <begin position="36"/>
        <end position="53"/>
    </location>
</feature>
<keyword evidence="1" id="KW-1133">Transmembrane helix</keyword>
<reference evidence="4" key="1">
    <citation type="journal article" date="2018" name="Nat. Microbiol.">
        <title>Leveraging single-cell genomics to expand the fungal tree of life.</title>
        <authorList>
            <person name="Ahrendt S.R."/>
            <person name="Quandt C.A."/>
            <person name="Ciobanu D."/>
            <person name="Clum A."/>
            <person name="Salamov A."/>
            <person name="Andreopoulos B."/>
            <person name="Cheng J.F."/>
            <person name="Woyke T."/>
            <person name="Pelin A."/>
            <person name="Henrissat B."/>
            <person name="Reynolds N.K."/>
            <person name="Benny G.L."/>
            <person name="Smith M.E."/>
            <person name="James T.Y."/>
            <person name="Grigoriev I.V."/>
        </authorList>
    </citation>
    <scope>NUCLEOTIDE SEQUENCE [LARGE SCALE GENOMIC DNA]</scope>
</reference>
<evidence type="ECO:0008006" key="5">
    <source>
        <dbReference type="Google" id="ProtNLM"/>
    </source>
</evidence>
<dbReference type="Pfam" id="PF04657">
    <property type="entry name" value="DMT_YdcZ"/>
    <property type="match status" value="2"/>
</dbReference>
<dbReference type="InterPro" id="IPR006750">
    <property type="entry name" value="YdcZ"/>
</dbReference>
<name>A0A4P9W1E9_9FUNG</name>
<gene>
    <name evidence="3" type="ORF">BDK51DRAFT_29402</name>
</gene>
<dbReference type="GO" id="GO:0005886">
    <property type="term" value="C:plasma membrane"/>
    <property type="evidence" value="ECO:0007669"/>
    <property type="project" value="TreeGrafter"/>
</dbReference>
<feature type="chain" id="PRO_5020643232" description="EamA domain-containing protein" evidence="2">
    <location>
        <begin position="21"/>
        <end position="333"/>
    </location>
</feature>
<dbReference type="OrthoDB" id="5559077at2759"/>
<accession>A0A4P9W1E9</accession>
<feature type="transmembrane region" description="Helical" evidence="1">
    <location>
        <begin position="74"/>
        <end position="92"/>
    </location>
</feature>
<dbReference type="AlphaFoldDB" id="A0A4P9W1E9"/>
<evidence type="ECO:0000256" key="1">
    <source>
        <dbReference type="SAM" id="Phobius"/>
    </source>
</evidence>
<sequence>MVNATIALAVLAGVCLGLQAATNATLGTKSGRAFSSMVAFASGTVPLMVYWLVESHGSVKTDWGAVRVGPWWQYVGGPCGALYVLAAIISVPRIGSSAVLATAIIAQLATAVLLDNFSLFNLPQRTATAGRIVGLVLGVAGVLLITTRGSIGEAFHFHGGSHQKRGTRVDGRGHRYAVEEIKVGNVTPTVVSPDATAAVLFPDANPAMMMVLPPPVSAAVVPTKSNGPLIGIVAVGGCALAVQAAVNDELGKRGGNGLSAAFTFFSAAVILAVYFAVQAWLHPDARPARKNVAAVPWWGWTGGCLGACYVLIVVFIVGNLGAADTLGASVSAQ</sequence>
<keyword evidence="4" id="KW-1185">Reference proteome</keyword>
<protein>
    <recommendedName>
        <fullName evidence="5">EamA domain-containing protein</fullName>
    </recommendedName>
</protein>
<keyword evidence="1" id="KW-0472">Membrane</keyword>
<keyword evidence="1" id="KW-0812">Transmembrane</keyword>
<evidence type="ECO:0000256" key="2">
    <source>
        <dbReference type="SAM" id="SignalP"/>
    </source>
</evidence>
<feature type="transmembrane region" description="Helical" evidence="1">
    <location>
        <begin position="258"/>
        <end position="277"/>
    </location>
</feature>
<dbReference type="Proteomes" id="UP000269721">
    <property type="component" value="Unassembled WGS sequence"/>
</dbReference>
<feature type="transmembrane region" description="Helical" evidence="1">
    <location>
        <begin position="229"/>
        <end position="246"/>
    </location>
</feature>
<dbReference type="PANTHER" id="PTHR34821">
    <property type="entry name" value="INNER MEMBRANE PROTEIN YDCZ"/>
    <property type="match status" value="1"/>
</dbReference>
<feature type="signal peptide" evidence="2">
    <location>
        <begin position="1"/>
        <end position="20"/>
    </location>
</feature>